<protein>
    <submittedName>
        <fullName evidence="5">Acetyl CoA synthetase</fullName>
    </submittedName>
</protein>
<organism evidence="5">
    <name type="scientific">Fervidicoccus fontis</name>
    <dbReference type="NCBI Taxonomy" id="683846"/>
    <lineage>
        <taxon>Archaea</taxon>
        <taxon>Thermoproteota</taxon>
        <taxon>Thermoprotei</taxon>
        <taxon>Fervidicoccales</taxon>
        <taxon>Fervidicoccaceae</taxon>
        <taxon>Fervidicoccus</taxon>
    </lineage>
</organism>
<gene>
    <name evidence="5" type="ORF">ENO04_01135</name>
</gene>
<dbReference type="SUPFAM" id="SSF51735">
    <property type="entry name" value="NAD(P)-binding Rossmann-fold domains"/>
    <property type="match status" value="1"/>
</dbReference>
<dbReference type="PANTHER" id="PTHR43334:SF1">
    <property type="entry name" value="3-HYDROXYPROPIONATE--COA LIGASE [ADP-FORMING]"/>
    <property type="match status" value="1"/>
</dbReference>
<keyword evidence="1" id="KW-0436">Ligase</keyword>
<dbReference type="EMBL" id="DSDY01000038">
    <property type="protein sequence ID" value="HDS10215.1"/>
    <property type="molecule type" value="Genomic_DNA"/>
</dbReference>
<keyword evidence="3" id="KW-0067">ATP-binding</keyword>
<dbReference type="SMART" id="SM00881">
    <property type="entry name" value="CoA_binding"/>
    <property type="match status" value="1"/>
</dbReference>
<dbReference type="Pfam" id="PF19045">
    <property type="entry name" value="Ligase_CoA_2"/>
    <property type="match status" value="1"/>
</dbReference>
<dbReference type="InterPro" id="IPR036291">
    <property type="entry name" value="NAD(P)-bd_dom_sf"/>
</dbReference>
<dbReference type="PANTHER" id="PTHR43334">
    <property type="entry name" value="ACETATE--COA LIGASE [ADP-FORMING]"/>
    <property type="match status" value="1"/>
</dbReference>
<proteinExistence type="predicted"/>
<evidence type="ECO:0000256" key="2">
    <source>
        <dbReference type="ARBA" id="ARBA00022741"/>
    </source>
</evidence>
<dbReference type="SUPFAM" id="SSF52210">
    <property type="entry name" value="Succinyl-CoA synthetase domains"/>
    <property type="match status" value="2"/>
</dbReference>
<keyword evidence="2" id="KW-0547">Nucleotide-binding</keyword>
<dbReference type="Gene3D" id="3.40.50.720">
    <property type="entry name" value="NAD(P)-binding Rossmann-like Domain"/>
    <property type="match status" value="1"/>
</dbReference>
<dbReference type="Pfam" id="PF13607">
    <property type="entry name" value="Succ_CoA_lig"/>
    <property type="match status" value="1"/>
</dbReference>
<name>A0A7C1E3F0_9CREN</name>
<dbReference type="GO" id="GO:0005524">
    <property type="term" value="F:ATP binding"/>
    <property type="evidence" value="ECO:0007669"/>
    <property type="project" value="UniProtKB-KW"/>
</dbReference>
<evidence type="ECO:0000256" key="3">
    <source>
        <dbReference type="ARBA" id="ARBA00022840"/>
    </source>
</evidence>
<dbReference type="InterPro" id="IPR016102">
    <property type="entry name" value="Succinyl-CoA_synth-like"/>
</dbReference>
<sequence>MDARELEKIKKLFQPEVIAVVGASKDPKKVGGSIVKNILANGFKGRVYAVNPTAREIMGIPSYPSLKDIPDKIDHVVVSVPADKVLDVIEEAGKLGVPVASIITAGFKETGRADLENKLVETARKYGLRILGPNIFGVVYTPAKLNATFGPEKVLPGKIAFLTQSGALGIALMAWTAMEGIGLSSIVSLGNMSDLDMVDLGEFFAEDPNTRVITMYIEGIATGRGKGFIEVYKKVTKKKPVIALKAGRSERGTKAIASHTGSLAGSDNVYEAAFKQAGILRANDVQELFDWAKAFASLEKVDVKGEGFVILTNGGGIGVMATDASVFSGLPLLDMPEDLKAELRKHMPWFGSAANPVDLTGQAKAENYAGAFQALLKHPSVSGVIVLYCEVAFLDPVELAKSLIETHKQYNGAGKPVVVAMVGGERTREALKLLDANGIPSYPIPERAVKSIASVYRYSQYLSRNQ</sequence>
<dbReference type="InterPro" id="IPR051538">
    <property type="entry name" value="Acyl-CoA_Synth/Transferase"/>
</dbReference>
<evidence type="ECO:0000256" key="1">
    <source>
        <dbReference type="ARBA" id="ARBA00022598"/>
    </source>
</evidence>
<dbReference type="Pfam" id="PF13380">
    <property type="entry name" value="CoA_binding_2"/>
    <property type="match status" value="1"/>
</dbReference>
<reference evidence="5" key="1">
    <citation type="journal article" date="2020" name="mSystems">
        <title>Genome- and Community-Level Interaction Insights into Carbon Utilization and Element Cycling Functions of Hydrothermarchaeota in Hydrothermal Sediment.</title>
        <authorList>
            <person name="Zhou Z."/>
            <person name="Liu Y."/>
            <person name="Xu W."/>
            <person name="Pan J."/>
            <person name="Luo Z.H."/>
            <person name="Li M."/>
        </authorList>
    </citation>
    <scope>NUCLEOTIDE SEQUENCE [LARGE SCALE GENOMIC DNA]</scope>
    <source>
        <strain evidence="5">SpSt-123</strain>
    </source>
</reference>
<dbReference type="AlphaFoldDB" id="A0A7C1E3F0"/>
<feature type="domain" description="CoA-binding" evidence="4">
    <location>
        <begin position="12"/>
        <end position="107"/>
    </location>
</feature>
<dbReference type="Gene3D" id="3.40.50.261">
    <property type="entry name" value="Succinyl-CoA synthetase domains"/>
    <property type="match status" value="2"/>
</dbReference>
<evidence type="ECO:0000259" key="4">
    <source>
        <dbReference type="SMART" id="SM00881"/>
    </source>
</evidence>
<dbReference type="InterPro" id="IPR043938">
    <property type="entry name" value="Ligase_CoA_dom"/>
</dbReference>
<comment type="caution">
    <text evidence="5">The sequence shown here is derived from an EMBL/GenBank/DDBJ whole genome shotgun (WGS) entry which is preliminary data.</text>
</comment>
<accession>A0A7C1E3F0</accession>
<evidence type="ECO:0000313" key="5">
    <source>
        <dbReference type="EMBL" id="HDS10215.1"/>
    </source>
</evidence>
<dbReference type="GO" id="GO:0043758">
    <property type="term" value="F:acetate-CoA ligase (ADP-forming) activity"/>
    <property type="evidence" value="ECO:0007669"/>
    <property type="project" value="InterPro"/>
</dbReference>
<dbReference type="InterPro" id="IPR032875">
    <property type="entry name" value="Succ_CoA_lig_flav_dom"/>
</dbReference>
<dbReference type="InterPro" id="IPR003781">
    <property type="entry name" value="CoA-bd"/>
</dbReference>